<dbReference type="Pfam" id="PF03781">
    <property type="entry name" value="FGE-sulfatase"/>
    <property type="match status" value="1"/>
</dbReference>
<dbReference type="InterPro" id="IPR051043">
    <property type="entry name" value="Sulfatase_Mod_Factor_Kinase"/>
</dbReference>
<dbReference type="GO" id="GO:0120147">
    <property type="term" value="F:formylglycine-generating oxidase activity"/>
    <property type="evidence" value="ECO:0007669"/>
    <property type="project" value="TreeGrafter"/>
</dbReference>
<dbReference type="InterPro" id="IPR005532">
    <property type="entry name" value="SUMF_dom"/>
</dbReference>
<dbReference type="AlphaFoldDB" id="A0A1I5LQA8"/>
<sequence length="269" mass="29626">MKPAASFACRTMLLWLFWGLLGGAWAADYRLLEGGEFRSVLPADGESSPASIRPFWLRSTPVSNAEYLGFLQAHPQWQRGVVPGVLAGTDYLALWAGPLAFAPLQADAPVTQVSWHAAQAFCASEQARLPTWYEWEFAAAADERRADARGDPIWLARILAWYSRPASQPPQAIGLQPANYYGIHDLHELTWEWVEDFNGLFVSTDSRTQGEQKQLAFCGGAALSLGDKNNYAVLIRLALLAAMEANQGGNYLGFRCARDPTPHLSGDTR</sequence>
<dbReference type="RefSeq" id="WP_212632927.1">
    <property type="nucleotide sequence ID" value="NZ_FOWX01000003.1"/>
</dbReference>
<reference evidence="3" key="1">
    <citation type="submission" date="2016-10" db="EMBL/GenBank/DDBJ databases">
        <authorList>
            <person name="Varghese N."/>
            <person name="Submissions S."/>
        </authorList>
    </citation>
    <scope>NUCLEOTIDE SEQUENCE [LARGE SCALE GENOMIC DNA]</scope>
    <source>
        <strain evidence="3">DSM 17834</strain>
    </source>
</reference>
<dbReference type="InterPro" id="IPR016187">
    <property type="entry name" value="CTDL_fold"/>
</dbReference>
<organism evidence="2 3">
    <name type="scientific">Pseudomonas borbori</name>
    <dbReference type="NCBI Taxonomy" id="289003"/>
    <lineage>
        <taxon>Bacteria</taxon>
        <taxon>Pseudomonadati</taxon>
        <taxon>Pseudomonadota</taxon>
        <taxon>Gammaproteobacteria</taxon>
        <taxon>Pseudomonadales</taxon>
        <taxon>Pseudomonadaceae</taxon>
        <taxon>Pseudomonas</taxon>
    </lineage>
</organism>
<proteinExistence type="predicted"/>
<dbReference type="PANTHER" id="PTHR23150">
    <property type="entry name" value="SULFATASE MODIFYING FACTOR 1, 2"/>
    <property type="match status" value="1"/>
</dbReference>
<dbReference type="STRING" id="289003.SAMN05216190_103156"/>
<feature type="domain" description="Sulfatase-modifying factor enzyme-like" evidence="1">
    <location>
        <begin position="32"/>
        <end position="258"/>
    </location>
</feature>
<name>A0A1I5LQA8_9PSED</name>
<dbReference type="Proteomes" id="UP000198784">
    <property type="component" value="Unassembled WGS sequence"/>
</dbReference>
<accession>A0A1I5LQA8</accession>
<evidence type="ECO:0000313" key="2">
    <source>
        <dbReference type="EMBL" id="SFO98996.1"/>
    </source>
</evidence>
<gene>
    <name evidence="2" type="ORF">SAMN05216190_103156</name>
</gene>
<keyword evidence="3" id="KW-1185">Reference proteome</keyword>
<dbReference type="EMBL" id="FOWX01000003">
    <property type="protein sequence ID" value="SFO98996.1"/>
    <property type="molecule type" value="Genomic_DNA"/>
</dbReference>
<evidence type="ECO:0000259" key="1">
    <source>
        <dbReference type="Pfam" id="PF03781"/>
    </source>
</evidence>
<protein>
    <submittedName>
        <fullName evidence="2">Formylglycine-generating enzyme, required for sulfatase activity, contains SUMF1/FGE domain</fullName>
    </submittedName>
</protein>
<dbReference type="Gene3D" id="3.90.1580.10">
    <property type="entry name" value="paralog of FGE (formylglycine-generating enzyme)"/>
    <property type="match status" value="1"/>
</dbReference>
<dbReference type="InterPro" id="IPR042095">
    <property type="entry name" value="SUMF_sf"/>
</dbReference>
<dbReference type="PANTHER" id="PTHR23150:SF19">
    <property type="entry name" value="FORMYLGLYCINE-GENERATING ENZYME"/>
    <property type="match status" value="1"/>
</dbReference>
<evidence type="ECO:0000313" key="3">
    <source>
        <dbReference type="Proteomes" id="UP000198784"/>
    </source>
</evidence>
<dbReference type="SUPFAM" id="SSF56436">
    <property type="entry name" value="C-type lectin-like"/>
    <property type="match status" value="1"/>
</dbReference>